<evidence type="ECO:0000256" key="1">
    <source>
        <dbReference type="ARBA" id="ARBA00022527"/>
    </source>
</evidence>
<keyword evidence="2" id="KW-0808">Transferase</keyword>
<reference evidence="8" key="2">
    <citation type="submission" date="2025-09" db="UniProtKB">
        <authorList>
            <consortium name="Ensembl"/>
        </authorList>
    </citation>
    <scope>IDENTIFICATION</scope>
</reference>
<dbReference type="Ensembl" id="ENSNBRT00000022203.1">
    <property type="protein sequence ID" value="ENSNBRP00000021621.1"/>
    <property type="gene ID" value="ENSNBRG00000016589.1"/>
</dbReference>
<reference evidence="8" key="1">
    <citation type="submission" date="2025-08" db="UniProtKB">
        <authorList>
            <consortium name="Ensembl"/>
        </authorList>
    </citation>
    <scope>IDENTIFICATION</scope>
</reference>
<dbReference type="SUPFAM" id="SSF56112">
    <property type="entry name" value="Protein kinase-like (PK-like)"/>
    <property type="match status" value="1"/>
</dbReference>
<dbReference type="GO" id="GO:0004674">
    <property type="term" value="F:protein serine/threonine kinase activity"/>
    <property type="evidence" value="ECO:0007669"/>
    <property type="project" value="UniProtKB-KW"/>
</dbReference>
<dbReference type="STRING" id="32507.ENSNBRP00000021621"/>
<dbReference type="GO" id="GO:0005524">
    <property type="term" value="F:ATP binding"/>
    <property type="evidence" value="ECO:0007669"/>
    <property type="project" value="UniProtKB-UniRule"/>
</dbReference>
<keyword evidence="4" id="KW-0418">Kinase</keyword>
<proteinExistence type="predicted"/>
<keyword evidence="9" id="KW-1185">Reference proteome</keyword>
<feature type="domain" description="Protein kinase" evidence="7">
    <location>
        <begin position="62"/>
        <end position="200"/>
    </location>
</feature>
<dbReference type="AlphaFoldDB" id="A0A3Q4HHZ2"/>
<protein>
    <recommendedName>
        <fullName evidence="7">Protein kinase domain-containing protein</fullName>
    </recommendedName>
</protein>
<evidence type="ECO:0000256" key="4">
    <source>
        <dbReference type="ARBA" id="ARBA00022777"/>
    </source>
</evidence>
<organism evidence="8 9">
    <name type="scientific">Neolamprologus brichardi</name>
    <name type="common">Fairy cichlid</name>
    <name type="synonym">Lamprologus brichardi</name>
    <dbReference type="NCBI Taxonomy" id="32507"/>
    <lineage>
        <taxon>Eukaryota</taxon>
        <taxon>Metazoa</taxon>
        <taxon>Chordata</taxon>
        <taxon>Craniata</taxon>
        <taxon>Vertebrata</taxon>
        <taxon>Euteleostomi</taxon>
        <taxon>Actinopterygii</taxon>
        <taxon>Neopterygii</taxon>
        <taxon>Teleostei</taxon>
        <taxon>Neoteleostei</taxon>
        <taxon>Acanthomorphata</taxon>
        <taxon>Ovalentaria</taxon>
        <taxon>Cichlomorphae</taxon>
        <taxon>Cichliformes</taxon>
        <taxon>Cichlidae</taxon>
        <taxon>African cichlids</taxon>
        <taxon>Pseudocrenilabrinae</taxon>
        <taxon>Lamprologini</taxon>
        <taxon>Neolamprologus</taxon>
    </lineage>
</organism>
<dbReference type="PANTHER" id="PTHR24351">
    <property type="entry name" value="RIBOSOMAL PROTEIN S6 KINASE"/>
    <property type="match status" value="1"/>
</dbReference>
<dbReference type="PROSITE" id="PS50011">
    <property type="entry name" value="PROTEIN_KINASE_DOM"/>
    <property type="match status" value="1"/>
</dbReference>
<dbReference type="Bgee" id="ENSNBRG00000016589">
    <property type="expression patterns" value="Expressed in blood and 8 other cell types or tissues"/>
</dbReference>
<dbReference type="OMA" id="VEIFLTC"/>
<dbReference type="GeneTree" id="ENSGT00940000155062"/>
<dbReference type="SMART" id="SM00220">
    <property type="entry name" value="S_TKc"/>
    <property type="match status" value="1"/>
</dbReference>
<evidence type="ECO:0000256" key="2">
    <source>
        <dbReference type="ARBA" id="ARBA00022679"/>
    </source>
</evidence>
<evidence type="ECO:0000313" key="9">
    <source>
        <dbReference type="Proteomes" id="UP000261580"/>
    </source>
</evidence>
<dbReference type="Pfam" id="PF00069">
    <property type="entry name" value="Pkinase"/>
    <property type="match status" value="1"/>
</dbReference>
<dbReference type="InterPro" id="IPR011009">
    <property type="entry name" value="Kinase-like_dom_sf"/>
</dbReference>
<dbReference type="FunFam" id="3.30.200.20:FF:000587">
    <property type="entry name" value="Non-specific serine/threonine protein kinase"/>
    <property type="match status" value="1"/>
</dbReference>
<dbReference type="InterPro" id="IPR000719">
    <property type="entry name" value="Prot_kinase_dom"/>
</dbReference>
<feature type="binding site" evidence="6">
    <location>
        <position position="94"/>
    </location>
    <ligand>
        <name>ATP</name>
        <dbReference type="ChEBI" id="CHEBI:30616"/>
    </ligand>
</feature>
<accession>A0A3Q4HHZ2</accession>
<evidence type="ECO:0000256" key="3">
    <source>
        <dbReference type="ARBA" id="ARBA00022741"/>
    </source>
</evidence>
<keyword evidence="1" id="KW-0723">Serine/threonine-protein kinase</keyword>
<name>A0A3Q4HHZ2_NEOBR</name>
<dbReference type="PROSITE" id="PS00107">
    <property type="entry name" value="PROTEIN_KINASE_ATP"/>
    <property type="match status" value="1"/>
</dbReference>
<evidence type="ECO:0000259" key="7">
    <source>
        <dbReference type="PROSITE" id="PS50011"/>
    </source>
</evidence>
<sequence>MAGVFDIDLETEDISDTEVCIKCSFIYPYWLFSPLPSAQTEEVELTSESVNRDCERVGPDCFELLTVLGKGAYGKVFQVRKVQGAQTGRIFAMKVLKKAKIVCNAKDTAHTRAEREILETVRHPFIVDLLYAFQTGGKLYLILECLSGKVEATSSCGATHLYPDLPVRSFCQRHFTDWRHDMHVEIFLTCTQNTCQTKSM</sequence>
<dbReference type="Gene3D" id="3.30.200.20">
    <property type="entry name" value="Phosphorylase Kinase, domain 1"/>
    <property type="match status" value="1"/>
</dbReference>
<evidence type="ECO:0000313" key="8">
    <source>
        <dbReference type="Ensembl" id="ENSNBRP00000021621.1"/>
    </source>
</evidence>
<keyword evidence="5 6" id="KW-0067">ATP-binding</keyword>
<evidence type="ECO:0000256" key="5">
    <source>
        <dbReference type="ARBA" id="ARBA00022840"/>
    </source>
</evidence>
<dbReference type="Proteomes" id="UP000261580">
    <property type="component" value="Unassembled WGS sequence"/>
</dbReference>
<keyword evidence="3 6" id="KW-0547">Nucleotide-binding</keyword>
<dbReference type="InterPro" id="IPR017441">
    <property type="entry name" value="Protein_kinase_ATP_BS"/>
</dbReference>
<evidence type="ECO:0000256" key="6">
    <source>
        <dbReference type="PROSITE-ProRule" id="PRU10141"/>
    </source>
</evidence>